<dbReference type="Pfam" id="PF01283">
    <property type="entry name" value="Ribosomal_S26e"/>
    <property type="match status" value="1"/>
</dbReference>
<keyword evidence="3 4" id="KW-0687">Ribonucleoprotein</keyword>
<dbReference type="PANTHER" id="PTHR37255">
    <property type="entry name" value="OS07G0669600 PROTEIN"/>
    <property type="match status" value="1"/>
</dbReference>
<name>A0A4Y7IX05_PAPSO</name>
<evidence type="ECO:0000256" key="3">
    <source>
        <dbReference type="ARBA" id="ARBA00023274"/>
    </source>
</evidence>
<accession>A0A4Y7IX05</accession>
<sequence>MDKAIKRFLVRNIVEQAVVRDVQEACVYDGYTLPKLYAKMLYCVSCAIHSHVVRVRSREKRRNRDPPQRFKRREEKERKQRGRIMVKDLDGLTEDERKALRGSKFAPLPPPPKSSLKTQPRLAHPGGPIATNKAAALAKFLERKLQDPDGLASINPALIERAVKNAKDTVKASNHAFLLLSHGGSSSSGYVIRHVSSFGDSEVLHFT</sequence>
<dbReference type="EMBL" id="CM010716">
    <property type="protein sequence ID" value="RZC51935.1"/>
    <property type="molecule type" value="Genomic_DNA"/>
</dbReference>
<dbReference type="GO" id="GO:0006412">
    <property type="term" value="P:translation"/>
    <property type="evidence" value="ECO:0007669"/>
    <property type="project" value="InterPro"/>
</dbReference>
<proteinExistence type="inferred from homology"/>
<organism evidence="6 7">
    <name type="scientific">Papaver somniferum</name>
    <name type="common">Opium poppy</name>
    <dbReference type="NCBI Taxonomy" id="3469"/>
    <lineage>
        <taxon>Eukaryota</taxon>
        <taxon>Viridiplantae</taxon>
        <taxon>Streptophyta</taxon>
        <taxon>Embryophyta</taxon>
        <taxon>Tracheophyta</taxon>
        <taxon>Spermatophyta</taxon>
        <taxon>Magnoliopsida</taxon>
        <taxon>Ranunculales</taxon>
        <taxon>Papaveraceae</taxon>
        <taxon>Papaveroideae</taxon>
        <taxon>Papaver</taxon>
    </lineage>
</organism>
<dbReference type="GO" id="GO:1990904">
    <property type="term" value="C:ribonucleoprotein complex"/>
    <property type="evidence" value="ECO:0007669"/>
    <property type="project" value="UniProtKB-KW"/>
</dbReference>
<evidence type="ECO:0000313" key="6">
    <source>
        <dbReference type="EMBL" id="RZC51935.1"/>
    </source>
</evidence>
<dbReference type="InterPro" id="IPR000892">
    <property type="entry name" value="Ribosomal_eS26"/>
</dbReference>
<keyword evidence="2 4" id="KW-0689">Ribosomal protein</keyword>
<evidence type="ECO:0000313" key="7">
    <source>
        <dbReference type="Proteomes" id="UP000316621"/>
    </source>
</evidence>
<evidence type="ECO:0000256" key="5">
    <source>
        <dbReference type="SAM" id="MobiDB-lite"/>
    </source>
</evidence>
<evidence type="ECO:0000256" key="1">
    <source>
        <dbReference type="ARBA" id="ARBA00008596"/>
    </source>
</evidence>
<protein>
    <recommendedName>
        <fullName evidence="4">40S ribosomal protein S26</fullName>
    </recommendedName>
</protein>
<feature type="region of interest" description="Disordered" evidence="5">
    <location>
        <begin position="100"/>
        <end position="120"/>
    </location>
</feature>
<dbReference type="GO" id="GO:0003735">
    <property type="term" value="F:structural constituent of ribosome"/>
    <property type="evidence" value="ECO:0007669"/>
    <property type="project" value="InterPro"/>
</dbReference>
<dbReference type="PANTHER" id="PTHR37255:SF1">
    <property type="entry name" value="OS07G0669600 PROTEIN"/>
    <property type="match status" value="1"/>
</dbReference>
<dbReference type="Gramene" id="RZC51935">
    <property type="protein sequence ID" value="RZC51935"/>
    <property type="gene ID" value="C5167_020367"/>
</dbReference>
<reference evidence="6 7" key="1">
    <citation type="journal article" date="2018" name="Science">
        <title>The opium poppy genome and morphinan production.</title>
        <authorList>
            <person name="Guo L."/>
            <person name="Winzer T."/>
            <person name="Yang X."/>
            <person name="Li Y."/>
            <person name="Ning Z."/>
            <person name="He Z."/>
            <person name="Teodor R."/>
            <person name="Lu Y."/>
            <person name="Bowser T.A."/>
            <person name="Graham I.A."/>
            <person name="Ye K."/>
        </authorList>
    </citation>
    <scope>NUCLEOTIDE SEQUENCE [LARGE SCALE GENOMIC DNA]</scope>
    <source>
        <strain evidence="7">cv. HN1</strain>
        <tissue evidence="6">Leaves</tissue>
    </source>
</reference>
<dbReference type="Proteomes" id="UP000316621">
    <property type="component" value="Chromosome 2"/>
</dbReference>
<evidence type="ECO:0000256" key="4">
    <source>
        <dbReference type="RuleBase" id="RU363128"/>
    </source>
</evidence>
<dbReference type="PROSITE" id="PS00733">
    <property type="entry name" value="RIBOSOMAL_S26E"/>
    <property type="match status" value="1"/>
</dbReference>
<dbReference type="AlphaFoldDB" id="A0A4Y7IX05"/>
<dbReference type="GO" id="GO:0005840">
    <property type="term" value="C:ribosome"/>
    <property type="evidence" value="ECO:0007669"/>
    <property type="project" value="UniProtKB-KW"/>
</dbReference>
<dbReference type="InterPro" id="IPR038551">
    <property type="entry name" value="Ribosomal_eS26_sf"/>
</dbReference>
<gene>
    <name evidence="6" type="ORF">C5167_020367</name>
</gene>
<evidence type="ECO:0000256" key="2">
    <source>
        <dbReference type="ARBA" id="ARBA00022980"/>
    </source>
</evidence>
<feature type="region of interest" description="Disordered" evidence="5">
    <location>
        <begin position="55"/>
        <end position="86"/>
    </location>
</feature>
<dbReference type="InterPro" id="IPR047864">
    <property type="entry name" value="Ribosomal_eS26_CS"/>
</dbReference>
<comment type="similarity">
    <text evidence="1 4">Belongs to the eukaryotic ribosomal protein eS26 family.</text>
</comment>
<dbReference type="Gene3D" id="3.30.1740.20">
    <property type="entry name" value="Ribosomal protein S26e"/>
    <property type="match status" value="1"/>
</dbReference>
<keyword evidence="7" id="KW-1185">Reference proteome</keyword>
<feature type="compositionally biased region" description="Basic and acidic residues" evidence="5">
    <location>
        <begin position="62"/>
        <end position="78"/>
    </location>
</feature>